<reference evidence="4 5" key="1">
    <citation type="submission" date="2019-09" db="EMBL/GenBank/DDBJ databases">
        <title>Bird 10,000 Genomes (B10K) Project - Family phase.</title>
        <authorList>
            <person name="Zhang G."/>
        </authorList>
    </citation>
    <scope>NUCLEOTIDE SEQUENCE [LARGE SCALE GENOMIC DNA]</scope>
    <source>
        <strain evidence="4">B10K-DU-001-39</strain>
        <tissue evidence="4">Muscle</tissue>
    </source>
</reference>
<dbReference type="Gene3D" id="1.20.120.1080">
    <property type="match status" value="1"/>
</dbReference>
<evidence type="ECO:0000256" key="1">
    <source>
        <dbReference type="ARBA" id="ARBA00022741"/>
    </source>
</evidence>
<dbReference type="Pfam" id="PF04408">
    <property type="entry name" value="WHD_HA2"/>
    <property type="match status" value="1"/>
</dbReference>
<name>A0A7L0WH09_ALELA</name>
<dbReference type="AlphaFoldDB" id="A0A7L0WH09"/>
<evidence type="ECO:0000313" key="4">
    <source>
        <dbReference type="EMBL" id="NXL90901.1"/>
    </source>
</evidence>
<sequence>RAGRCRPGVCFRLFSRLRFQNMLEFQTPELRRMPLQELCLHTKLLAPTVCPVIDFLMKAPDPPPAVAVRNAIQLLKKIDAMDVWEDLTDLGYHLAELPVEPHLGKMVLCAVVLKCLDPVLTIACILAYRDPFILPTLASQKRAAMLCRKHLAAGTFSDHMVLLRAFQAWQKARRDGWERAFCEKNFLSQATMEIIVGMRTQLLGQLRASGFVRARGGADIRDVNVNSENWAVVKAALVAGMYPNLVHVDR</sequence>
<dbReference type="FunFam" id="1.20.120.1080:FF:000008">
    <property type="entry name" value="probable ATP-dependent RNA helicase YTHDC2"/>
    <property type="match status" value="1"/>
</dbReference>
<evidence type="ECO:0000313" key="5">
    <source>
        <dbReference type="Proteomes" id="UP000562322"/>
    </source>
</evidence>
<keyword evidence="2" id="KW-0067">ATP-binding</keyword>
<feature type="domain" description="Helicase-associated" evidence="3">
    <location>
        <begin position="70"/>
        <end position="163"/>
    </location>
</feature>
<evidence type="ECO:0000259" key="3">
    <source>
        <dbReference type="SMART" id="SM00847"/>
    </source>
</evidence>
<keyword evidence="4" id="KW-0378">Hydrolase</keyword>
<dbReference type="GO" id="GO:0005524">
    <property type="term" value="F:ATP binding"/>
    <property type="evidence" value="ECO:0007669"/>
    <property type="project" value="UniProtKB-KW"/>
</dbReference>
<dbReference type="GO" id="GO:0004386">
    <property type="term" value="F:helicase activity"/>
    <property type="evidence" value="ECO:0007669"/>
    <property type="project" value="UniProtKB-KW"/>
</dbReference>
<dbReference type="PANTHER" id="PTHR18934">
    <property type="entry name" value="ATP-DEPENDENT RNA HELICASE"/>
    <property type="match status" value="1"/>
</dbReference>
<dbReference type="Pfam" id="PF21010">
    <property type="entry name" value="HA2_C"/>
    <property type="match status" value="1"/>
</dbReference>
<keyword evidence="4" id="KW-0347">Helicase</keyword>
<dbReference type="PANTHER" id="PTHR18934:SF213">
    <property type="entry name" value="3'-5' RNA HELICASE YTHDC2"/>
    <property type="match status" value="1"/>
</dbReference>
<feature type="non-terminal residue" evidence="4">
    <location>
        <position position="250"/>
    </location>
</feature>
<evidence type="ECO:0000256" key="2">
    <source>
        <dbReference type="ARBA" id="ARBA00022840"/>
    </source>
</evidence>
<accession>A0A7L0WH09</accession>
<comment type="caution">
    <text evidence="4">The sequence shown here is derived from an EMBL/GenBank/DDBJ whole genome shotgun (WGS) entry which is preliminary data.</text>
</comment>
<keyword evidence="5" id="KW-1185">Reference proteome</keyword>
<organism evidence="4 5">
    <name type="scientific">Alectura lathami</name>
    <name type="common">Australian brush turkey</name>
    <dbReference type="NCBI Taxonomy" id="81907"/>
    <lineage>
        <taxon>Eukaryota</taxon>
        <taxon>Metazoa</taxon>
        <taxon>Chordata</taxon>
        <taxon>Craniata</taxon>
        <taxon>Vertebrata</taxon>
        <taxon>Euteleostomi</taxon>
        <taxon>Archelosauria</taxon>
        <taxon>Archosauria</taxon>
        <taxon>Dinosauria</taxon>
        <taxon>Saurischia</taxon>
        <taxon>Theropoda</taxon>
        <taxon>Coelurosauria</taxon>
        <taxon>Aves</taxon>
        <taxon>Neognathae</taxon>
        <taxon>Galloanserae</taxon>
        <taxon>Galliformes</taxon>
        <taxon>Megapodiidae</taxon>
        <taxon>Alectura</taxon>
    </lineage>
</organism>
<gene>
    <name evidence="4" type="primary">Ythdc2_4</name>
    <name evidence="4" type="ORF">ALELAT_R08438</name>
</gene>
<dbReference type="OrthoDB" id="6103986at2759"/>
<dbReference type="SMART" id="SM00847">
    <property type="entry name" value="HA2"/>
    <property type="match status" value="1"/>
</dbReference>
<keyword evidence="1" id="KW-0547">Nucleotide-binding</keyword>
<feature type="non-terminal residue" evidence="4">
    <location>
        <position position="1"/>
    </location>
</feature>
<dbReference type="EMBL" id="VXAV01007573">
    <property type="protein sequence ID" value="NXL90901.1"/>
    <property type="molecule type" value="Genomic_DNA"/>
</dbReference>
<dbReference type="GO" id="GO:0003723">
    <property type="term" value="F:RNA binding"/>
    <property type="evidence" value="ECO:0007669"/>
    <property type="project" value="TreeGrafter"/>
</dbReference>
<dbReference type="SUPFAM" id="SSF52540">
    <property type="entry name" value="P-loop containing nucleoside triphosphate hydrolases"/>
    <property type="match status" value="1"/>
</dbReference>
<protein>
    <submittedName>
        <fullName evidence="4">YTDC2 helicase</fullName>
    </submittedName>
</protein>
<proteinExistence type="predicted"/>
<dbReference type="InterPro" id="IPR007502">
    <property type="entry name" value="Helicase-assoc_dom"/>
</dbReference>
<dbReference type="InterPro" id="IPR048333">
    <property type="entry name" value="HA2_WH"/>
</dbReference>
<dbReference type="Proteomes" id="UP000562322">
    <property type="component" value="Unassembled WGS sequence"/>
</dbReference>
<dbReference type="InterPro" id="IPR027417">
    <property type="entry name" value="P-loop_NTPase"/>
</dbReference>